<dbReference type="PANTHER" id="PTHR37482">
    <property type="entry name" value="OUTER MEMBRANE PROTEIN ASSEMBLY FACTOR BAME"/>
    <property type="match status" value="1"/>
</dbReference>
<evidence type="ECO:0000313" key="7">
    <source>
        <dbReference type="Proteomes" id="UP000006746"/>
    </source>
</evidence>
<sequence>MFKLSSLPIFRASGKRCLGLALAGGLTAATMAGCAPIVDTRGHMVDSDRMETVKIGQSSREQVLQSLGSPSATALFDNESWYYIGKRTETLAFFAPEVLEQQVVIIRFDNNGVVSGIDRLDKENGNEVQLVQRTTPTAGAEMTFLQQMFGNLGRFNATDNRGALPSGGIGRR</sequence>
<reference evidence="6 7" key="1">
    <citation type="journal article" date="2012" name="J. Bacteriol.">
        <title>Genome Sequence of Oceanibaculum indicum Type Strain P24.</title>
        <authorList>
            <person name="Lai Q."/>
            <person name="Shao Z."/>
        </authorList>
    </citation>
    <scope>NUCLEOTIDE SEQUENCE [LARGE SCALE GENOMIC DNA]</scope>
    <source>
        <strain evidence="6 7">P24</strain>
    </source>
</reference>
<evidence type="ECO:0000256" key="2">
    <source>
        <dbReference type="ARBA" id="ARBA00023136"/>
    </source>
</evidence>
<dbReference type="STRING" id="1207063.P24_04979"/>
<dbReference type="Gene3D" id="3.30.1450.10">
    <property type="match status" value="1"/>
</dbReference>
<organism evidence="6 7">
    <name type="scientific">Oceanibaculum indicum P24</name>
    <dbReference type="NCBI Taxonomy" id="1207063"/>
    <lineage>
        <taxon>Bacteria</taxon>
        <taxon>Pseudomonadati</taxon>
        <taxon>Pseudomonadota</taxon>
        <taxon>Alphaproteobacteria</taxon>
        <taxon>Rhodospirillales</taxon>
        <taxon>Oceanibaculaceae</taxon>
        <taxon>Oceanibaculum</taxon>
    </lineage>
</organism>
<protein>
    <submittedName>
        <fullName evidence="6">SmpA/OmlA domain-containing protein</fullName>
    </submittedName>
</protein>
<keyword evidence="3" id="KW-0998">Cell outer membrane</keyword>
<dbReference type="eggNOG" id="COG2913">
    <property type="taxonomic scope" value="Bacteria"/>
</dbReference>
<accession>K2K452</accession>
<keyword evidence="1 4" id="KW-0732">Signal</keyword>
<feature type="signal peptide" evidence="4">
    <location>
        <begin position="1"/>
        <end position="32"/>
    </location>
</feature>
<evidence type="ECO:0000259" key="5">
    <source>
        <dbReference type="Pfam" id="PF04355"/>
    </source>
</evidence>
<keyword evidence="7" id="KW-1185">Reference proteome</keyword>
<keyword evidence="2" id="KW-0472">Membrane</keyword>
<dbReference type="GO" id="GO:1990063">
    <property type="term" value="C:Bam protein complex"/>
    <property type="evidence" value="ECO:0007669"/>
    <property type="project" value="TreeGrafter"/>
</dbReference>
<dbReference type="GO" id="GO:0051205">
    <property type="term" value="P:protein insertion into membrane"/>
    <property type="evidence" value="ECO:0007669"/>
    <property type="project" value="TreeGrafter"/>
</dbReference>
<dbReference type="InterPro" id="IPR026592">
    <property type="entry name" value="BamE"/>
</dbReference>
<evidence type="ECO:0000313" key="6">
    <source>
        <dbReference type="EMBL" id="EKE77694.1"/>
    </source>
</evidence>
<evidence type="ECO:0000256" key="1">
    <source>
        <dbReference type="ARBA" id="ARBA00022729"/>
    </source>
</evidence>
<dbReference type="InterPro" id="IPR007450">
    <property type="entry name" value="BamE_dom"/>
</dbReference>
<dbReference type="PROSITE" id="PS51257">
    <property type="entry name" value="PROKAR_LIPOPROTEIN"/>
    <property type="match status" value="1"/>
</dbReference>
<name>K2K452_9PROT</name>
<dbReference type="AlphaFoldDB" id="K2K452"/>
<dbReference type="EMBL" id="AMRL01000004">
    <property type="protein sequence ID" value="EKE77694.1"/>
    <property type="molecule type" value="Genomic_DNA"/>
</dbReference>
<feature type="domain" description="Outer membrane protein assembly factor BamE" evidence="5">
    <location>
        <begin position="42"/>
        <end position="117"/>
    </location>
</feature>
<dbReference type="InterPro" id="IPR037873">
    <property type="entry name" value="BamE-like"/>
</dbReference>
<dbReference type="Pfam" id="PF04355">
    <property type="entry name" value="BamE"/>
    <property type="match status" value="1"/>
</dbReference>
<comment type="caution">
    <text evidence="6">The sequence shown here is derived from an EMBL/GenBank/DDBJ whole genome shotgun (WGS) entry which is preliminary data.</text>
</comment>
<dbReference type="RefSeq" id="WP_008943611.1">
    <property type="nucleotide sequence ID" value="NZ_AMRL01000004.1"/>
</dbReference>
<gene>
    <name evidence="6" type="ORF">P24_04979</name>
</gene>
<dbReference type="PANTHER" id="PTHR37482:SF1">
    <property type="entry name" value="OUTER MEMBRANE PROTEIN ASSEMBLY FACTOR BAME"/>
    <property type="match status" value="1"/>
</dbReference>
<evidence type="ECO:0000256" key="4">
    <source>
        <dbReference type="SAM" id="SignalP"/>
    </source>
</evidence>
<dbReference type="Proteomes" id="UP000006746">
    <property type="component" value="Unassembled WGS sequence"/>
</dbReference>
<dbReference type="GO" id="GO:0043165">
    <property type="term" value="P:Gram-negative-bacterium-type cell outer membrane assembly"/>
    <property type="evidence" value="ECO:0007669"/>
    <property type="project" value="TreeGrafter"/>
</dbReference>
<evidence type="ECO:0000256" key="3">
    <source>
        <dbReference type="ARBA" id="ARBA00023237"/>
    </source>
</evidence>
<dbReference type="GO" id="GO:0030674">
    <property type="term" value="F:protein-macromolecule adaptor activity"/>
    <property type="evidence" value="ECO:0007669"/>
    <property type="project" value="TreeGrafter"/>
</dbReference>
<feature type="chain" id="PRO_5003862039" evidence="4">
    <location>
        <begin position="33"/>
        <end position="172"/>
    </location>
</feature>
<proteinExistence type="predicted"/>